<proteinExistence type="predicted"/>
<dbReference type="InParanoid" id="A0A6P7FTA5"/>
<organism evidence="1">
    <name type="scientific">Diabrotica virgifera virgifera</name>
    <name type="common">western corn rootworm</name>
    <dbReference type="NCBI Taxonomy" id="50390"/>
    <lineage>
        <taxon>Eukaryota</taxon>
        <taxon>Metazoa</taxon>
        <taxon>Ecdysozoa</taxon>
        <taxon>Arthropoda</taxon>
        <taxon>Hexapoda</taxon>
        <taxon>Insecta</taxon>
        <taxon>Pterygota</taxon>
        <taxon>Neoptera</taxon>
        <taxon>Endopterygota</taxon>
        <taxon>Coleoptera</taxon>
        <taxon>Polyphaga</taxon>
        <taxon>Cucujiformia</taxon>
        <taxon>Chrysomeloidea</taxon>
        <taxon>Chrysomelidae</taxon>
        <taxon>Galerucinae</taxon>
        <taxon>Diabroticina</taxon>
        <taxon>Diabroticites</taxon>
        <taxon>Diabrotica</taxon>
    </lineage>
</organism>
<dbReference type="AlphaFoldDB" id="A0A6P7FTA5"/>
<name>A0A6P7FTA5_DIAVI</name>
<reference evidence="1" key="1">
    <citation type="submission" date="2025-08" db="UniProtKB">
        <authorList>
            <consortium name="RefSeq"/>
        </authorList>
    </citation>
    <scope>IDENTIFICATION</scope>
    <source>
        <tissue evidence="1">Whole insect</tissue>
    </source>
</reference>
<accession>A0A6P7FTA5</accession>
<evidence type="ECO:0000313" key="1">
    <source>
        <dbReference type="RefSeq" id="XP_028136188.1"/>
    </source>
</evidence>
<gene>
    <name evidence="1" type="primary">LOC114330938</name>
</gene>
<dbReference type="RefSeq" id="XP_028136188.1">
    <property type="nucleotide sequence ID" value="XM_028280387.1"/>
</dbReference>
<protein>
    <submittedName>
        <fullName evidence="1">Uncharacterized protein LOC114330938</fullName>
    </submittedName>
</protein>
<sequence length="151" mass="16972">MINMGRMGFPVTKDQWLDSFCLLVKNLERPKSLQMDDQVVIGMNYLRKGIPKLANKLLKITSRAAATENKIRNWHKETEEYFISSNNNITDPKRICNIDESDSLLSPEGCEALAKKGIKLLHNRSGDDEECLTVLVTANAAVQLAPPMVLK</sequence>